<dbReference type="AlphaFoldDB" id="A0A5N6KLG2"/>
<keyword evidence="2" id="KW-1185">Reference proteome</keyword>
<evidence type="ECO:0000313" key="1">
    <source>
        <dbReference type="EMBL" id="KAB8304525.1"/>
    </source>
</evidence>
<gene>
    <name evidence="1" type="ORF">EYC80_003911</name>
</gene>
<dbReference type="Proteomes" id="UP000326757">
    <property type="component" value="Unassembled WGS sequence"/>
</dbReference>
<accession>A0A5N6KLG2</accession>
<proteinExistence type="predicted"/>
<name>A0A5N6KLG2_MONLA</name>
<comment type="caution">
    <text evidence="1">The sequence shown here is derived from an EMBL/GenBank/DDBJ whole genome shotgun (WGS) entry which is preliminary data.</text>
</comment>
<sequence length="94" mass="10744">METARSISQHSTLKGEQKTLRYASEGVFHVSSPFQPIFCFRIAVGDTMEVEWFNGSDRMAWPNMNRKEKFIKDEFHNTSNGEKGNICRVAQGLS</sequence>
<dbReference type="EMBL" id="VIGI01000001">
    <property type="protein sequence ID" value="KAB8304525.1"/>
    <property type="molecule type" value="Genomic_DNA"/>
</dbReference>
<protein>
    <submittedName>
        <fullName evidence="1">Uncharacterized protein</fullName>
    </submittedName>
</protein>
<organism evidence="1 2">
    <name type="scientific">Monilinia laxa</name>
    <name type="common">Brown rot fungus</name>
    <name type="synonym">Sclerotinia laxa</name>
    <dbReference type="NCBI Taxonomy" id="61186"/>
    <lineage>
        <taxon>Eukaryota</taxon>
        <taxon>Fungi</taxon>
        <taxon>Dikarya</taxon>
        <taxon>Ascomycota</taxon>
        <taxon>Pezizomycotina</taxon>
        <taxon>Leotiomycetes</taxon>
        <taxon>Helotiales</taxon>
        <taxon>Sclerotiniaceae</taxon>
        <taxon>Monilinia</taxon>
    </lineage>
</organism>
<evidence type="ECO:0000313" key="2">
    <source>
        <dbReference type="Proteomes" id="UP000326757"/>
    </source>
</evidence>
<reference evidence="1 2" key="1">
    <citation type="submission" date="2019-06" db="EMBL/GenBank/DDBJ databases">
        <title>Genome Sequence of the Brown Rot Fungal Pathogen Monilinia laxa.</title>
        <authorList>
            <person name="De Miccolis Angelini R.M."/>
            <person name="Landi L."/>
            <person name="Abate D."/>
            <person name="Pollastro S."/>
            <person name="Romanazzi G."/>
            <person name="Faretra F."/>
        </authorList>
    </citation>
    <scope>NUCLEOTIDE SEQUENCE [LARGE SCALE GENOMIC DNA]</scope>
    <source>
        <strain evidence="1 2">Mlax316</strain>
    </source>
</reference>